<evidence type="ECO:0008006" key="3">
    <source>
        <dbReference type="Google" id="ProtNLM"/>
    </source>
</evidence>
<accession>A0ABQ6GG57</accession>
<protein>
    <recommendedName>
        <fullName evidence="3">Glycosyltransferase</fullName>
    </recommendedName>
</protein>
<dbReference type="Proteomes" id="UP001157114">
    <property type="component" value="Unassembled WGS sequence"/>
</dbReference>
<reference evidence="1 2" key="1">
    <citation type="submission" date="2023-03" db="EMBL/GenBank/DDBJ databases">
        <title>Draft genome sequence of the bacteria which degrade cell wall of Tricholomamatutake.</title>
        <authorList>
            <person name="Konishi Y."/>
            <person name="Fukuta Y."/>
            <person name="Shirasaka N."/>
        </authorList>
    </citation>
    <scope>NUCLEOTIDE SEQUENCE [LARGE SCALE GENOMIC DNA]</scope>
    <source>
        <strain evidence="2">mu1</strain>
    </source>
</reference>
<dbReference type="SUPFAM" id="SSF53756">
    <property type="entry name" value="UDP-Glycosyltransferase/glycogen phosphorylase"/>
    <property type="match status" value="1"/>
</dbReference>
<gene>
    <name evidence="1" type="ORF">MU1_42300</name>
</gene>
<dbReference type="Gene3D" id="3.40.50.2000">
    <property type="entry name" value="Glycogen Phosphorylase B"/>
    <property type="match status" value="1"/>
</dbReference>
<keyword evidence="2" id="KW-1185">Reference proteome</keyword>
<evidence type="ECO:0000313" key="2">
    <source>
        <dbReference type="Proteomes" id="UP001157114"/>
    </source>
</evidence>
<dbReference type="EMBL" id="BSSQ01000016">
    <property type="protein sequence ID" value="GLX69884.1"/>
    <property type="molecule type" value="Genomic_DNA"/>
</dbReference>
<proteinExistence type="predicted"/>
<evidence type="ECO:0000313" key="1">
    <source>
        <dbReference type="EMBL" id="GLX69884.1"/>
    </source>
</evidence>
<name>A0ABQ6GG57_9BACL</name>
<organism evidence="1 2">
    <name type="scientific">Paenibacillus glycanilyticus</name>
    <dbReference type="NCBI Taxonomy" id="126569"/>
    <lineage>
        <taxon>Bacteria</taxon>
        <taxon>Bacillati</taxon>
        <taxon>Bacillota</taxon>
        <taxon>Bacilli</taxon>
        <taxon>Bacillales</taxon>
        <taxon>Paenibacillaceae</taxon>
        <taxon>Paenibacillus</taxon>
    </lineage>
</organism>
<sequence length="421" mass="47644">MFNGLSKTYSLVSVVEEHLHMLLGGGMTVKVLVSEDCPDSERYGIYNDERIEWVKVTNRFEGKQIHWMDYSQPTGSVHPAFFQEAEAISVSLYEAFRDVEVVFLHDILYQGWHLVHNVAVRQVQVRLPRLRFLAMTHSSPASRPRRMDWPLSARFLPLPNTTYLYPAESGLPALAGQYQVPLELCKAIPNSLNLQGGMSEDVQKLGQLTDLFSPDLLAVYPGRLTTGKQLNKAAALLGAIGSVSGKRVKMIFCDFPSMDIEPAVYKRIIRSEGERFGLGEAELVFTSDLGWPDGFPHRGVMDLFTLSNLFVCTSYSESFGLIVLEAASRGNMLVLNQAVPALEELGNRLQAYFMRWHARGFGVDTRETYHPSEEAYLREHAERITGLMADNPVIQAKTITRQQYNPKWIWENRLMPLVTNR</sequence>
<comment type="caution">
    <text evidence="1">The sequence shown here is derived from an EMBL/GenBank/DDBJ whole genome shotgun (WGS) entry which is preliminary data.</text>
</comment>